<organism evidence="2 3">
    <name type="scientific">Streptomyces edwardsiae</name>
    <dbReference type="NCBI Taxonomy" id="3075527"/>
    <lineage>
        <taxon>Bacteria</taxon>
        <taxon>Bacillati</taxon>
        <taxon>Actinomycetota</taxon>
        <taxon>Actinomycetes</taxon>
        <taxon>Kitasatosporales</taxon>
        <taxon>Streptomycetaceae</taxon>
        <taxon>Streptomyces</taxon>
    </lineage>
</organism>
<feature type="region of interest" description="Disordered" evidence="1">
    <location>
        <begin position="481"/>
        <end position="512"/>
    </location>
</feature>
<sequence>MSRWSSVLPGRGRRSGSGSGSGTGRRGAPGPDGGASGAVNRGAGGPPVEDVDGVLLVRSVEDDSFPLDVVAEVAGAVGEEEDVVTVIVGSGGAAPGADHWARLGALLDSLRDRGTEKVRLVMSGAGDDRPDRPSVARRIADAWELEVTAPDGAVLITPGGTLFAHGDSGAGSAWWRFAPGAQPRRLGRRAPAPAWEEALDGVPARTGGGCVVDRIPAGVVIRPAEAPGPAPDDLCFSVPVDFERLTVLVGAPHAEDVAADEVAAVLEGLPAAERARVRLAPGGRRDLLRLGQSVADLTGAEVEVLTGLPLLDDHAPAGTPPRPTLVGREGAPTWRPFVSSVVCGPVDADGRAPVPRPVGFHPPDWILGGSEPGTVRLTDRWQATVTRAGLALWAPDGPRPGPVGPAVDPEVCAIELGMPGQPLDGSLLPALAQLLRGLGTDVRSRTTLLVRGRLPAGDGALRRLAAEQGIPGIRYVTAVRPSHAGPATGRRGTAAEPVRAPTPGTAAAGGAVPSTAVSGTAVESGAGVPAVAGSGAPAPTRPERPHGGRAATASGPGRPVREVGASAAAGAGDPAVAGSRTSAPAPAVASGPGRPVRVSSGTGSVPVGGAAEERGGGRAVSSEAPEDPGAAGPAAPSGVGGAAPAGAGGDVPGEAAGAAVRGETKSGVSSAERPSENLATPDAPEREGSDPVVKARVAGRGGGGSAGGRVPDASGPEGFEPAGQVRAVSSGRAAAEPRPEGGPAPDADPSEGSRPAMKDPSVGERGEPGSDGRRARDAGDAKGSAPVVRARGAAEPERGRAVGAGKPERSGRVAGERGGPGPDGGRASDAGAAEGFGPVPRAPGAAEPEGGPAPGAGAVAKGRGGVGAVRVDLPFVPGHVSGAAERAAFREAAGGDWEGHAAAVSRMLTRMPALRGHELDAARTDLIAAHAYLTADEGPLHHRELIRDLHTGEGRLLPYGGCLASALRRLPSYRGVALRGGDAGAPEPAVGTLLHDPAPVSALATTSALPAGAPVRYAIWSVTGRKVRQLLDRPGGSPETYEEIVFVPGTGFRVLGVRTVPTGPSVVLLRELPGNATAYMDGSEELSGLDLKARTHLEEALAKGFRAGDGTRWPERCSGPVGQDG</sequence>
<feature type="compositionally biased region" description="Basic and acidic residues" evidence="1">
    <location>
        <begin position="761"/>
        <end position="780"/>
    </location>
</feature>
<evidence type="ECO:0000313" key="2">
    <source>
        <dbReference type="EMBL" id="MDT0400232.1"/>
    </source>
</evidence>
<feature type="compositionally biased region" description="Low complexity" evidence="1">
    <location>
        <begin position="528"/>
        <end position="538"/>
    </location>
</feature>
<feature type="region of interest" description="Disordered" evidence="1">
    <location>
        <begin position="1"/>
        <end position="47"/>
    </location>
</feature>
<comment type="caution">
    <text evidence="2">The sequence shown here is derived from an EMBL/GenBank/DDBJ whole genome shotgun (WGS) entry which is preliminary data.</text>
</comment>
<feature type="compositionally biased region" description="Basic and acidic residues" evidence="1">
    <location>
        <begin position="792"/>
        <end position="815"/>
    </location>
</feature>
<protein>
    <recommendedName>
        <fullName evidence="4">NAD(+)--protein-arginine ADP-ribosyltransferase</fullName>
    </recommendedName>
</protein>
<evidence type="ECO:0000313" key="3">
    <source>
        <dbReference type="Proteomes" id="UP001180503"/>
    </source>
</evidence>
<dbReference type="Proteomes" id="UP001180503">
    <property type="component" value="Unassembled WGS sequence"/>
</dbReference>
<feature type="compositionally biased region" description="Low complexity" evidence="1">
    <location>
        <begin position="627"/>
        <end position="637"/>
    </location>
</feature>
<dbReference type="Gene3D" id="3.90.176.10">
    <property type="entry name" value="Toxin ADP-ribosyltransferase, Chain A, domain 1"/>
    <property type="match status" value="1"/>
</dbReference>
<feature type="compositionally biased region" description="Low complexity" evidence="1">
    <location>
        <begin position="825"/>
        <end position="859"/>
    </location>
</feature>
<feature type="compositionally biased region" description="Low complexity" evidence="1">
    <location>
        <begin position="484"/>
        <end position="512"/>
    </location>
</feature>
<dbReference type="RefSeq" id="WP_311709004.1">
    <property type="nucleotide sequence ID" value="NZ_JAVRFB010000001.1"/>
</dbReference>
<feature type="compositionally biased region" description="Low complexity" evidence="1">
    <location>
        <begin position="732"/>
        <end position="747"/>
    </location>
</feature>
<gene>
    <name evidence="2" type="ORF">RM528_00020</name>
</gene>
<feature type="compositionally biased region" description="Gly residues" evidence="1">
    <location>
        <begin position="638"/>
        <end position="651"/>
    </location>
</feature>
<dbReference type="EMBL" id="JAVRFB010000001">
    <property type="protein sequence ID" value="MDT0400232.1"/>
    <property type="molecule type" value="Genomic_DNA"/>
</dbReference>
<evidence type="ECO:0008006" key="4">
    <source>
        <dbReference type="Google" id="ProtNLM"/>
    </source>
</evidence>
<feature type="region of interest" description="Disordered" evidence="1">
    <location>
        <begin position="528"/>
        <end position="859"/>
    </location>
</feature>
<reference evidence="3" key="1">
    <citation type="submission" date="2023-07" db="EMBL/GenBank/DDBJ databases">
        <title>30 novel species of actinomycetes from the DSMZ collection.</title>
        <authorList>
            <person name="Nouioui I."/>
        </authorList>
    </citation>
    <scope>NUCLEOTIDE SEQUENCE [LARGE SCALE GENOMIC DNA]</scope>
    <source>
        <strain evidence="3">DSM 41635</strain>
    </source>
</reference>
<proteinExistence type="predicted"/>
<evidence type="ECO:0000256" key="1">
    <source>
        <dbReference type="SAM" id="MobiDB-lite"/>
    </source>
</evidence>
<accession>A0ABU2Q724</accession>
<name>A0ABU2Q724_9ACTN</name>
<feature type="compositionally biased region" description="Gly residues" evidence="1">
    <location>
        <begin position="15"/>
        <end position="36"/>
    </location>
</feature>
<feature type="compositionally biased region" description="Low complexity" evidence="1">
    <location>
        <begin position="564"/>
        <end position="610"/>
    </location>
</feature>